<dbReference type="AlphaFoldDB" id="A0A179EWL2"/>
<organism evidence="1 3">
    <name type="scientific">Pochonia chlamydosporia 170</name>
    <dbReference type="NCBI Taxonomy" id="1380566"/>
    <lineage>
        <taxon>Eukaryota</taxon>
        <taxon>Fungi</taxon>
        <taxon>Dikarya</taxon>
        <taxon>Ascomycota</taxon>
        <taxon>Pezizomycotina</taxon>
        <taxon>Sordariomycetes</taxon>
        <taxon>Hypocreomycetidae</taxon>
        <taxon>Hypocreales</taxon>
        <taxon>Clavicipitaceae</taxon>
        <taxon>Pochonia</taxon>
    </lineage>
</organism>
<gene>
    <name evidence="1" type="ORF">VFPPC_12299</name>
    <name evidence="2" type="ORF">VFPPC_18304</name>
</gene>
<reference evidence="1 3" key="1">
    <citation type="journal article" date="2016" name="PLoS Pathog.">
        <title>Biosynthesis of antibiotic leucinostatins in bio-control fungus Purpureocillium lilacinum and their inhibition on phytophthora revealed by genome mining.</title>
        <authorList>
            <person name="Wang G."/>
            <person name="Liu Z."/>
            <person name="Lin R."/>
            <person name="Li E."/>
            <person name="Mao Z."/>
            <person name="Ling J."/>
            <person name="Yang Y."/>
            <person name="Yin W.B."/>
            <person name="Xie B."/>
        </authorList>
    </citation>
    <scope>NUCLEOTIDE SEQUENCE [LARGE SCALE GENOMIC DNA]</scope>
    <source>
        <strain evidence="1">170</strain>
    </source>
</reference>
<dbReference type="KEGG" id="pchm:VFPPC_18304"/>
<dbReference type="EMBL" id="LSBJ02000012">
    <property type="protein sequence ID" value="OWT42565.1"/>
    <property type="molecule type" value="Genomic_DNA"/>
</dbReference>
<dbReference type="KEGG" id="pchm:VFPPC_12299"/>
<dbReference type="GeneID" id="33936321"/>
<comment type="caution">
    <text evidence="1">The sequence shown here is derived from an EMBL/GenBank/DDBJ whole genome shotgun (WGS) entry which is preliminary data.</text>
</comment>
<evidence type="ECO:0000313" key="3">
    <source>
        <dbReference type="Proteomes" id="UP000078397"/>
    </source>
</evidence>
<reference evidence="1" key="2">
    <citation type="submission" date="2017-04" db="EMBL/GenBank/DDBJ databases">
        <title>Chromosome sequence assembly and comparative analysis of secretomes of two biotypes provide further insight into genetic mechanisms of parasitism and adaptative evolution of Pochonia chlamydosporia.</title>
        <authorList>
            <person name="Lin R."/>
            <person name="Shen B."/>
            <person name="Qin F."/>
            <person name="Cheng X."/>
            <person name="Xie B."/>
        </authorList>
    </citation>
    <scope>NUCLEOTIDE SEQUENCE</scope>
    <source>
        <strain evidence="1">170</strain>
    </source>
</reference>
<dbReference type="Proteomes" id="UP000078397">
    <property type="component" value="Unassembled WGS sequence"/>
</dbReference>
<proteinExistence type="predicted"/>
<protein>
    <submittedName>
        <fullName evidence="1">Uncharacterized protein</fullName>
    </submittedName>
</protein>
<name>A0A179EWL2_METCM</name>
<keyword evidence="3" id="KW-1185">Reference proteome</keyword>
<dbReference type="GeneID" id="28854219"/>
<dbReference type="RefSeq" id="XP_022283870.1">
    <property type="nucleotide sequence ID" value="XM_022428821.1"/>
</dbReference>
<dbReference type="EMBL" id="LSBJ02000023">
    <property type="protein sequence ID" value="OAQ57309.1"/>
    <property type="molecule type" value="Genomic_DNA"/>
</dbReference>
<sequence length="108" mass="11732">MYVHMGSPLTTGNQCALAKLAMAVTDDKTIVVGLSLVAYIVRLSIARGMPPLIWLAETSHDLKWVAVQNLGIVQLRESPSSVHAGRDGNKAMPTKFLLVMIEVATWES</sequence>
<dbReference type="RefSeq" id="XP_018135660.1">
    <property type="nucleotide sequence ID" value="XM_018290225.1"/>
</dbReference>
<evidence type="ECO:0000313" key="1">
    <source>
        <dbReference type="EMBL" id="OAQ57309.1"/>
    </source>
</evidence>
<evidence type="ECO:0000313" key="2">
    <source>
        <dbReference type="EMBL" id="OWT42565.1"/>
    </source>
</evidence>
<accession>A0A179EWL2</accession>